<dbReference type="Gene3D" id="3.10.129.10">
    <property type="entry name" value="Hotdog Thioesterase"/>
    <property type="match status" value="1"/>
</dbReference>
<dbReference type="SUPFAM" id="SSF54637">
    <property type="entry name" value="Thioesterase/thiol ester dehydrase-isomerase"/>
    <property type="match status" value="1"/>
</dbReference>
<dbReference type="RefSeq" id="WP_186955524.1">
    <property type="nucleotide sequence ID" value="NZ_JACOFX010000013.1"/>
</dbReference>
<sequence>MSAETRQVAKDSQHMAELTAAAMFASDSVTRGLDMQIAQVAEGTATLSMLIKPNMLNGHKTCHGGYLFTLADSAFAFACNSRNHVTVAAGCSIEFLSPGREGDVITATATEQSLTGRTGIYDARLTNQHGQIIALFRGKSHRLNAEVVPGLVLQENAVSNELVHSHPS</sequence>
<evidence type="ECO:0000256" key="1">
    <source>
        <dbReference type="ARBA" id="ARBA00022801"/>
    </source>
</evidence>
<dbReference type="InterPro" id="IPR052723">
    <property type="entry name" value="Acyl-CoA_thioesterase_PaaI"/>
</dbReference>
<proteinExistence type="predicted"/>
<dbReference type="Pfam" id="PF03061">
    <property type="entry name" value="4HBT"/>
    <property type="match status" value="1"/>
</dbReference>
<reference evidence="3 4" key="1">
    <citation type="submission" date="2020-08" db="EMBL/GenBank/DDBJ databases">
        <title>Novel species isolated from subtropical streams in China.</title>
        <authorList>
            <person name="Lu H."/>
        </authorList>
    </citation>
    <scope>NUCLEOTIDE SEQUENCE [LARGE SCALE GENOMIC DNA]</scope>
    <source>
        <strain evidence="3 4">NL8W</strain>
    </source>
</reference>
<dbReference type="InterPro" id="IPR029069">
    <property type="entry name" value="HotDog_dom_sf"/>
</dbReference>
<dbReference type="Proteomes" id="UP000646911">
    <property type="component" value="Unassembled WGS sequence"/>
</dbReference>
<gene>
    <name evidence="3" type="primary">paaI</name>
    <name evidence="3" type="ORF">H8L47_20880</name>
</gene>
<dbReference type="PANTHER" id="PTHR42856">
    <property type="entry name" value="ACYL-COENZYME A THIOESTERASE PAAI"/>
    <property type="match status" value="1"/>
</dbReference>
<dbReference type="InterPro" id="IPR003736">
    <property type="entry name" value="PAAI_dom"/>
</dbReference>
<evidence type="ECO:0000259" key="2">
    <source>
        <dbReference type="Pfam" id="PF03061"/>
    </source>
</evidence>
<dbReference type="InterPro" id="IPR006683">
    <property type="entry name" value="Thioestr_dom"/>
</dbReference>
<name>A0ABR6ZF77_9BURK</name>
<evidence type="ECO:0000313" key="4">
    <source>
        <dbReference type="Proteomes" id="UP000646911"/>
    </source>
</evidence>
<dbReference type="InterPro" id="IPR011973">
    <property type="entry name" value="PaaD"/>
</dbReference>
<dbReference type="NCBIfam" id="TIGR00369">
    <property type="entry name" value="unchar_dom_1"/>
    <property type="match status" value="1"/>
</dbReference>
<keyword evidence="1" id="KW-0378">Hydrolase</keyword>
<accession>A0ABR6ZF77</accession>
<organism evidence="3 4">
    <name type="scientific">Undibacterium umbellatum</name>
    <dbReference type="NCBI Taxonomy" id="2762300"/>
    <lineage>
        <taxon>Bacteria</taxon>
        <taxon>Pseudomonadati</taxon>
        <taxon>Pseudomonadota</taxon>
        <taxon>Betaproteobacteria</taxon>
        <taxon>Burkholderiales</taxon>
        <taxon>Oxalobacteraceae</taxon>
        <taxon>Undibacterium</taxon>
    </lineage>
</organism>
<dbReference type="NCBIfam" id="TIGR02286">
    <property type="entry name" value="PaaD"/>
    <property type="match status" value="1"/>
</dbReference>
<comment type="caution">
    <text evidence="3">The sequence shown here is derived from an EMBL/GenBank/DDBJ whole genome shotgun (WGS) entry which is preliminary data.</text>
</comment>
<dbReference type="CDD" id="cd03443">
    <property type="entry name" value="PaaI_thioesterase"/>
    <property type="match status" value="1"/>
</dbReference>
<feature type="domain" description="Thioesterase" evidence="2">
    <location>
        <begin position="59"/>
        <end position="132"/>
    </location>
</feature>
<dbReference type="EMBL" id="JACOFX010000013">
    <property type="protein sequence ID" value="MBC3910021.1"/>
    <property type="molecule type" value="Genomic_DNA"/>
</dbReference>
<dbReference type="PANTHER" id="PTHR42856:SF1">
    <property type="entry name" value="ACYL-COENZYME A THIOESTERASE PAAI"/>
    <property type="match status" value="1"/>
</dbReference>
<keyword evidence="4" id="KW-1185">Reference proteome</keyword>
<protein>
    <submittedName>
        <fullName evidence="3">Hydroxyphenylacetyl-CoA thioesterase PaaI</fullName>
    </submittedName>
</protein>
<evidence type="ECO:0000313" key="3">
    <source>
        <dbReference type="EMBL" id="MBC3910021.1"/>
    </source>
</evidence>